<dbReference type="Proteomes" id="UP001295740">
    <property type="component" value="Unassembled WGS sequence"/>
</dbReference>
<name>A0AAI8VJC9_9PEZI</name>
<proteinExistence type="predicted"/>
<dbReference type="EMBL" id="CAUWAG010000007">
    <property type="protein sequence ID" value="CAJ2505621.1"/>
    <property type="molecule type" value="Genomic_DNA"/>
</dbReference>
<evidence type="ECO:0000256" key="1">
    <source>
        <dbReference type="SAM" id="MobiDB-lite"/>
    </source>
</evidence>
<evidence type="ECO:0000313" key="2">
    <source>
        <dbReference type="EMBL" id="CAJ2505621.1"/>
    </source>
</evidence>
<reference evidence="2" key="1">
    <citation type="submission" date="2023-10" db="EMBL/GenBank/DDBJ databases">
        <authorList>
            <person name="Hackl T."/>
        </authorList>
    </citation>
    <scope>NUCLEOTIDE SEQUENCE</scope>
</reference>
<sequence length="177" mass="20102">MPQRRGRHFDSDSMDLDPPIGAEQFLADEQIRDDFEELPTSTARRRKGRMPKRTDAGYQDATIAMDIYMSAQENLTDAESTRRDLSERKTTARKWVQLAGPSPFLLLTYSNTAEMIIEKSFKIEQPSLHDLASEAIRDMPPRLFHASVRIADVMAEAGNSEVNVSNIIIQLQRYLAS</sequence>
<accession>A0AAI8VJC9</accession>
<evidence type="ECO:0000313" key="3">
    <source>
        <dbReference type="Proteomes" id="UP001295740"/>
    </source>
</evidence>
<keyword evidence="3" id="KW-1185">Reference proteome</keyword>
<organism evidence="2 3">
    <name type="scientific">Anthostomella pinea</name>
    <dbReference type="NCBI Taxonomy" id="933095"/>
    <lineage>
        <taxon>Eukaryota</taxon>
        <taxon>Fungi</taxon>
        <taxon>Dikarya</taxon>
        <taxon>Ascomycota</taxon>
        <taxon>Pezizomycotina</taxon>
        <taxon>Sordariomycetes</taxon>
        <taxon>Xylariomycetidae</taxon>
        <taxon>Xylariales</taxon>
        <taxon>Xylariaceae</taxon>
        <taxon>Anthostomella</taxon>
    </lineage>
</organism>
<feature type="region of interest" description="Disordered" evidence="1">
    <location>
        <begin position="29"/>
        <end position="55"/>
    </location>
</feature>
<comment type="caution">
    <text evidence="2">The sequence shown here is derived from an EMBL/GenBank/DDBJ whole genome shotgun (WGS) entry which is preliminary data.</text>
</comment>
<protein>
    <submittedName>
        <fullName evidence="2">Uu.00g130150.m01.CDS01</fullName>
    </submittedName>
</protein>
<gene>
    <name evidence="2" type="ORF">KHLLAP_LOCUS6089</name>
</gene>
<dbReference type="AlphaFoldDB" id="A0AAI8VJC9"/>